<sequence>MSPPSAPQRVCRPPRALDDDALSEIFLRLPPEDPKSLVRASAVCATWRRVILSDDGAFDRLYRAFHGAPPMLGFLQNTTLHARGRTYLVSNFVSTATFRPPACHERRRWRALDSRHGLALFHTPDRAEDFVVCDLLTYDRWRIKASQECSHIISHDANSSATTTWNAAVLCAKDRCDHLCCHGGPFLVALVGFDEGQGTTFASVYSSQTRKWSRTISILEPEGIDTAGHIAVAGDKAYFQCKHTVSIVEYNMGEQQLSVIDPRFDEEDRDLSYPLLMGVEDDGMLLMATVSRPPRLYLWSMEVVSPSRAGDLSRCRVIELQPLLPPRALFAMSIVGFAEGVGVIFLSTEAGLYTVELSSGRSKKVQGVVSSSLGKVMPYMSFYIRAWGRSPTSE</sequence>
<protein>
    <submittedName>
        <fullName evidence="1">Uncharacterized protein</fullName>
    </submittedName>
</protein>
<name>A0ACD5TQG4_AVESA</name>
<reference evidence="1" key="2">
    <citation type="submission" date="2025-09" db="UniProtKB">
        <authorList>
            <consortium name="EnsemblPlants"/>
        </authorList>
    </citation>
    <scope>IDENTIFICATION</scope>
</reference>
<proteinExistence type="predicted"/>
<evidence type="ECO:0000313" key="1">
    <source>
        <dbReference type="EnsemblPlants" id="AVESA.00010b.r2.1CG0110250.1.CDS"/>
    </source>
</evidence>
<keyword evidence="2" id="KW-1185">Reference proteome</keyword>
<evidence type="ECO:0000313" key="2">
    <source>
        <dbReference type="Proteomes" id="UP001732700"/>
    </source>
</evidence>
<dbReference type="Proteomes" id="UP001732700">
    <property type="component" value="Chromosome 1C"/>
</dbReference>
<reference evidence="1" key="1">
    <citation type="submission" date="2021-05" db="EMBL/GenBank/DDBJ databases">
        <authorList>
            <person name="Scholz U."/>
            <person name="Mascher M."/>
            <person name="Fiebig A."/>
        </authorList>
    </citation>
    <scope>NUCLEOTIDE SEQUENCE [LARGE SCALE GENOMIC DNA]</scope>
</reference>
<accession>A0ACD5TQG4</accession>
<dbReference type="EnsemblPlants" id="AVESA.00010b.r2.1CG0110250.1">
    <property type="protein sequence ID" value="AVESA.00010b.r2.1CG0110250.1.CDS"/>
    <property type="gene ID" value="AVESA.00010b.r2.1CG0110250"/>
</dbReference>
<organism evidence="1 2">
    <name type="scientific">Avena sativa</name>
    <name type="common">Oat</name>
    <dbReference type="NCBI Taxonomy" id="4498"/>
    <lineage>
        <taxon>Eukaryota</taxon>
        <taxon>Viridiplantae</taxon>
        <taxon>Streptophyta</taxon>
        <taxon>Embryophyta</taxon>
        <taxon>Tracheophyta</taxon>
        <taxon>Spermatophyta</taxon>
        <taxon>Magnoliopsida</taxon>
        <taxon>Liliopsida</taxon>
        <taxon>Poales</taxon>
        <taxon>Poaceae</taxon>
        <taxon>BOP clade</taxon>
        <taxon>Pooideae</taxon>
        <taxon>Poodae</taxon>
        <taxon>Poeae</taxon>
        <taxon>Poeae Chloroplast Group 1 (Aveneae type)</taxon>
        <taxon>Aveninae</taxon>
        <taxon>Avena</taxon>
    </lineage>
</organism>